<organism evidence="2 3">
    <name type="scientific">Citrifermentans bremense</name>
    <dbReference type="NCBI Taxonomy" id="60035"/>
    <lineage>
        <taxon>Bacteria</taxon>
        <taxon>Pseudomonadati</taxon>
        <taxon>Thermodesulfobacteriota</taxon>
        <taxon>Desulfuromonadia</taxon>
        <taxon>Geobacterales</taxon>
        <taxon>Geobacteraceae</taxon>
        <taxon>Citrifermentans</taxon>
    </lineage>
</organism>
<dbReference type="AlphaFoldDB" id="A0A6S6M371"/>
<keyword evidence="1" id="KW-0233">DNA recombination</keyword>
<reference evidence="2 3" key="1">
    <citation type="submission" date="2020-06" db="EMBL/GenBank/DDBJ databases">
        <title>Interaction of electrochemicaly active bacteria, Geobacter bremensis R4 on different carbon anode.</title>
        <authorList>
            <person name="Meng L."/>
            <person name="Yoshida N."/>
        </authorList>
    </citation>
    <scope>NUCLEOTIDE SEQUENCE [LARGE SCALE GENOMIC DNA]</scope>
    <source>
        <strain evidence="2 3">R4</strain>
    </source>
</reference>
<dbReference type="SUPFAM" id="SSF56349">
    <property type="entry name" value="DNA breaking-rejoining enzymes"/>
    <property type="match status" value="1"/>
</dbReference>
<evidence type="ECO:0000256" key="1">
    <source>
        <dbReference type="ARBA" id="ARBA00023172"/>
    </source>
</evidence>
<evidence type="ECO:0000313" key="3">
    <source>
        <dbReference type="Proteomes" id="UP000515472"/>
    </source>
</evidence>
<proteinExistence type="predicted"/>
<protein>
    <submittedName>
        <fullName evidence="2">Uncharacterized protein</fullName>
    </submittedName>
</protein>
<gene>
    <name evidence="2" type="ORF">GEOBRER4_n3742</name>
</gene>
<dbReference type="Proteomes" id="UP000515472">
    <property type="component" value="Chromosome"/>
</dbReference>
<dbReference type="GO" id="GO:0003677">
    <property type="term" value="F:DNA binding"/>
    <property type="evidence" value="ECO:0007669"/>
    <property type="project" value="InterPro"/>
</dbReference>
<dbReference type="GO" id="GO:0015074">
    <property type="term" value="P:DNA integration"/>
    <property type="evidence" value="ECO:0007669"/>
    <property type="project" value="InterPro"/>
</dbReference>
<dbReference type="EMBL" id="AP023213">
    <property type="protein sequence ID" value="BCG48847.1"/>
    <property type="molecule type" value="Genomic_DNA"/>
</dbReference>
<dbReference type="KEGG" id="gbn:GEOBRER4_35970"/>
<dbReference type="InterPro" id="IPR011010">
    <property type="entry name" value="DNA_brk_join_enz"/>
</dbReference>
<dbReference type="RefSeq" id="WP_185243468.1">
    <property type="nucleotide sequence ID" value="NZ_AP023213.1"/>
</dbReference>
<dbReference type="Gene3D" id="1.10.443.10">
    <property type="entry name" value="Intergrase catalytic core"/>
    <property type="match status" value="1"/>
</dbReference>
<sequence>MCESEANDAAIPSSPLARPDVCVSRPWLDELDTPLWLNDRAALYANEWKISDEGFGGTKRLNWEYPLYDPATMKVSLLTDPDNEALLEVAQRFCIALREGHIRSITSAENQVAMTRRLLSIFAWMRLNFIYSVDYITTLDFRLFMQAAPWGLVRLLDAESRFDNYLESLQRSGRKIPVRFIRTSFDSKKMYERIDASEVHRQIGVDPELATKFGKNFTFKFWTAVAALNGSELVRNNQKHLLELVVEPEREPMKLNSLQKYVQAWQALHDMGYLLPQRCSVNPASDYVSGENMSSKKVAREALTVADIEDSEGITETMPDLQAFHIVDRACRWVINYSDDLLDLRKLATQRVSNAVCRSQRLKALTDILEAYAPKNFSAEDLGAPWPLIAAGRKNAVEVRGLSINHATSIYLMAASAIVIAAFTARRRGEILTIKGGEQTDNDQVPRALYLDERGEPWMWSYIEKTFQKWDRTPIPPVVVRAIEVLEALTESTRKKSGSRNLFEVEHLRGGSLIRFDIVEAINLFADFVNVPLLEDGSKWIFRPHQFRRFFALLYMYRYNYGEHGKMEALSHQLRHFNMEMTKRYIEEIYESDMLKAHSKNIVVDLMSGVLRGKRKALGPGGEAMKKHLDEMLHEVIKHSEILSGEEPPWVAHKIAERVMMKLNIDMIPFKWGFCYAYKHKQTGEFRGNCVADGVKADQPDVAKATPKRCLGCEHLYVDENFRTLWETGATTYRSRLERGGISDIMRDYAQEYARVYEEGLKAYFEDGSEWGE</sequence>
<keyword evidence="3" id="KW-1185">Reference proteome</keyword>
<dbReference type="InterPro" id="IPR013762">
    <property type="entry name" value="Integrase-like_cat_sf"/>
</dbReference>
<name>A0A6S6M371_9BACT</name>
<accession>A0A6S6M371</accession>
<dbReference type="GO" id="GO:0006310">
    <property type="term" value="P:DNA recombination"/>
    <property type="evidence" value="ECO:0007669"/>
    <property type="project" value="UniProtKB-KW"/>
</dbReference>
<evidence type="ECO:0000313" key="2">
    <source>
        <dbReference type="EMBL" id="BCG48847.1"/>
    </source>
</evidence>